<evidence type="ECO:0000313" key="3">
    <source>
        <dbReference type="Proteomes" id="UP000027195"/>
    </source>
</evidence>
<gene>
    <name evidence="2" type="ORF">BOTBODRAFT_549089</name>
</gene>
<dbReference type="EMBL" id="KL198022">
    <property type="protein sequence ID" value="KDQ18079.1"/>
    <property type="molecule type" value="Genomic_DNA"/>
</dbReference>
<dbReference type="InParanoid" id="A0A067MR58"/>
<dbReference type="Proteomes" id="UP000027195">
    <property type="component" value="Unassembled WGS sequence"/>
</dbReference>
<evidence type="ECO:0000256" key="1">
    <source>
        <dbReference type="SAM" id="SignalP"/>
    </source>
</evidence>
<protein>
    <recommendedName>
        <fullName evidence="4">Secreted protein</fullName>
    </recommendedName>
</protein>
<feature type="chain" id="PRO_5001645854" description="Secreted protein" evidence="1">
    <location>
        <begin position="22"/>
        <end position="115"/>
    </location>
</feature>
<keyword evidence="1" id="KW-0732">Signal</keyword>
<evidence type="ECO:0008006" key="4">
    <source>
        <dbReference type="Google" id="ProtNLM"/>
    </source>
</evidence>
<feature type="signal peptide" evidence="1">
    <location>
        <begin position="1"/>
        <end position="21"/>
    </location>
</feature>
<keyword evidence="3" id="KW-1185">Reference proteome</keyword>
<reference evidence="3" key="1">
    <citation type="journal article" date="2014" name="Proc. Natl. Acad. Sci. U.S.A.">
        <title>Extensive sampling of basidiomycete genomes demonstrates inadequacy of the white-rot/brown-rot paradigm for wood decay fungi.</title>
        <authorList>
            <person name="Riley R."/>
            <person name="Salamov A.A."/>
            <person name="Brown D.W."/>
            <person name="Nagy L.G."/>
            <person name="Floudas D."/>
            <person name="Held B.W."/>
            <person name="Levasseur A."/>
            <person name="Lombard V."/>
            <person name="Morin E."/>
            <person name="Otillar R."/>
            <person name="Lindquist E.A."/>
            <person name="Sun H."/>
            <person name="LaButti K.M."/>
            <person name="Schmutz J."/>
            <person name="Jabbour D."/>
            <person name="Luo H."/>
            <person name="Baker S.E."/>
            <person name="Pisabarro A.G."/>
            <person name="Walton J.D."/>
            <person name="Blanchette R.A."/>
            <person name="Henrissat B."/>
            <person name="Martin F."/>
            <person name="Cullen D."/>
            <person name="Hibbett D.S."/>
            <person name="Grigoriev I.V."/>
        </authorList>
    </citation>
    <scope>NUCLEOTIDE SEQUENCE [LARGE SCALE GENOMIC DNA]</scope>
    <source>
        <strain evidence="3">FD-172 SS1</strain>
    </source>
</reference>
<sequence length="115" mass="12348">MLMTSLVWLSVGIESSRPASAMPHTNLPLLGDGLRSNVSAPSAYILCTSAPLHLPNDERILEVKCRVMWRGATHTVFFTRIGTIFAVASSNCACDVKDRTTVRDGVEGGGDCVRA</sequence>
<proteinExistence type="predicted"/>
<dbReference type="AlphaFoldDB" id="A0A067MR58"/>
<organism evidence="2 3">
    <name type="scientific">Botryobasidium botryosum (strain FD-172 SS1)</name>
    <dbReference type="NCBI Taxonomy" id="930990"/>
    <lineage>
        <taxon>Eukaryota</taxon>
        <taxon>Fungi</taxon>
        <taxon>Dikarya</taxon>
        <taxon>Basidiomycota</taxon>
        <taxon>Agaricomycotina</taxon>
        <taxon>Agaricomycetes</taxon>
        <taxon>Cantharellales</taxon>
        <taxon>Botryobasidiaceae</taxon>
        <taxon>Botryobasidium</taxon>
    </lineage>
</organism>
<name>A0A067MR58_BOTB1</name>
<accession>A0A067MR58</accession>
<evidence type="ECO:0000313" key="2">
    <source>
        <dbReference type="EMBL" id="KDQ18079.1"/>
    </source>
</evidence>
<dbReference type="HOGENOM" id="CLU_2108654_0_0_1"/>